<comment type="caution">
    <text evidence="9">The sequence shown here is derived from an EMBL/GenBank/DDBJ whole genome shotgun (WGS) entry which is preliminary data.</text>
</comment>
<dbReference type="OrthoDB" id="34174at2"/>
<organism evidence="9 10">
    <name type="scientific">Anaerosacchariphilus polymeriproducens</name>
    <dbReference type="NCBI Taxonomy" id="1812858"/>
    <lineage>
        <taxon>Bacteria</taxon>
        <taxon>Bacillati</taxon>
        <taxon>Bacillota</taxon>
        <taxon>Clostridia</taxon>
        <taxon>Lachnospirales</taxon>
        <taxon>Lachnospiraceae</taxon>
        <taxon>Anaerosacchariphilus</taxon>
    </lineage>
</organism>
<comment type="similarity">
    <text evidence="7">Belongs to the binding-protein-dependent transport system permease family.</text>
</comment>
<dbReference type="Gene3D" id="1.10.3720.10">
    <property type="entry name" value="MetI-like"/>
    <property type="match status" value="1"/>
</dbReference>
<accession>A0A371AX18</accession>
<keyword evidence="3" id="KW-1003">Cell membrane</keyword>
<evidence type="ECO:0000256" key="6">
    <source>
        <dbReference type="ARBA" id="ARBA00023136"/>
    </source>
</evidence>
<dbReference type="PROSITE" id="PS50928">
    <property type="entry name" value="ABC_TM1"/>
    <property type="match status" value="1"/>
</dbReference>
<feature type="transmembrane region" description="Helical" evidence="7">
    <location>
        <begin position="198"/>
        <end position="215"/>
    </location>
</feature>
<dbReference type="EMBL" id="QRCT01000015">
    <property type="protein sequence ID" value="RDU24134.1"/>
    <property type="molecule type" value="Genomic_DNA"/>
</dbReference>
<keyword evidence="10" id="KW-1185">Reference proteome</keyword>
<dbReference type="SUPFAM" id="SSF161098">
    <property type="entry name" value="MetI-like"/>
    <property type="match status" value="1"/>
</dbReference>
<reference evidence="9 10" key="1">
    <citation type="submission" date="2018-07" db="EMBL/GenBank/DDBJ databases">
        <title>Anaerosacharophilus polymeroproducens gen. nov. sp. nov., an anaerobic bacterium isolated from salt field.</title>
        <authorList>
            <person name="Kim W."/>
            <person name="Yang S.-H."/>
            <person name="Oh J."/>
            <person name="Lee J.-H."/>
            <person name="Kwon K.K."/>
        </authorList>
    </citation>
    <scope>NUCLEOTIDE SEQUENCE [LARGE SCALE GENOMIC DNA]</scope>
    <source>
        <strain evidence="9 10">MCWD5</strain>
    </source>
</reference>
<feature type="transmembrane region" description="Helical" evidence="7">
    <location>
        <begin position="111"/>
        <end position="133"/>
    </location>
</feature>
<feature type="transmembrane region" description="Helical" evidence="7">
    <location>
        <begin position="235"/>
        <end position="256"/>
    </location>
</feature>
<name>A0A371AX18_9FIRM</name>
<evidence type="ECO:0000256" key="1">
    <source>
        <dbReference type="ARBA" id="ARBA00004651"/>
    </source>
</evidence>
<sequence>MEYKQRKKISFIKIDRHQVIRIVSLIVFFLGWQFICMINETQELFNPKFLPAPTQVIEVAVKYIMDGTLLVHIGASVYRVLAGFFAGVVVALVLGILITKSKMFDNTISPLLNLIGPIPVYAFLPIFIIWFGIGESSKVGLIAYATFMPLLTYTIDGIRNVNPIWIRSAMSLGASERQVFIKIVLPAALPNMFTGMKVSLALTFSALVVAEMMGADKGLGFMIINARNWFKTGDIFLAIALIGILYSLFLSAIIRIEKIIFKWKKDGLDGAIE</sequence>
<dbReference type="GO" id="GO:0005886">
    <property type="term" value="C:plasma membrane"/>
    <property type="evidence" value="ECO:0007669"/>
    <property type="project" value="UniProtKB-SubCell"/>
</dbReference>
<dbReference type="PANTHER" id="PTHR30151:SF0">
    <property type="entry name" value="ABC TRANSPORTER PERMEASE PROTEIN MJ0413-RELATED"/>
    <property type="match status" value="1"/>
</dbReference>
<evidence type="ECO:0000259" key="8">
    <source>
        <dbReference type="PROSITE" id="PS50928"/>
    </source>
</evidence>
<dbReference type="InterPro" id="IPR000515">
    <property type="entry name" value="MetI-like"/>
</dbReference>
<dbReference type="Proteomes" id="UP000255036">
    <property type="component" value="Unassembled WGS sequence"/>
</dbReference>
<dbReference type="Pfam" id="PF00528">
    <property type="entry name" value="BPD_transp_1"/>
    <property type="match status" value="1"/>
</dbReference>
<feature type="transmembrane region" description="Helical" evidence="7">
    <location>
        <begin position="139"/>
        <end position="158"/>
    </location>
</feature>
<keyword evidence="5 7" id="KW-1133">Transmembrane helix</keyword>
<dbReference type="PANTHER" id="PTHR30151">
    <property type="entry name" value="ALKANE SULFONATE ABC TRANSPORTER-RELATED, MEMBRANE SUBUNIT"/>
    <property type="match status" value="1"/>
</dbReference>
<gene>
    <name evidence="9" type="ORF">DWV06_06015</name>
</gene>
<feature type="transmembrane region" description="Helical" evidence="7">
    <location>
        <begin position="77"/>
        <end position="99"/>
    </location>
</feature>
<dbReference type="InterPro" id="IPR035906">
    <property type="entry name" value="MetI-like_sf"/>
</dbReference>
<evidence type="ECO:0000313" key="10">
    <source>
        <dbReference type="Proteomes" id="UP000255036"/>
    </source>
</evidence>
<keyword evidence="4 7" id="KW-0812">Transmembrane</keyword>
<evidence type="ECO:0000313" key="9">
    <source>
        <dbReference type="EMBL" id="RDU24134.1"/>
    </source>
</evidence>
<dbReference type="GO" id="GO:0055085">
    <property type="term" value="P:transmembrane transport"/>
    <property type="evidence" value="ECO:0007669"/>
    <property type="project" value="InterPro"/>
</dbReference>
<keyword evidence="2 7" id="KW-0813">Transport</keyword>
<evidence type="ECO:0000256" key="5">
    <source>
        <dbReference type="ARBA" id="ARBA00022989"/>
    </source>
</evidence>
<evidence type="ECO:0000256" key="4">
    <source>
        <dbReference type="ARBA" id="ARBA00022692"/>
    </source>
</evidence>
<dbReference type="AlphaFoldDB" id="A0A371AX18"/>
<evidence type="ECO:0000256" key="7">
    <source>
        <dbReference type="RuleBase" id="RU363032"/>
    </source>
</evidence>
<evidence type="ECO:0000256" key="2">
    <source>
        <dbReference type="ARBA" id="ARBA00022448"/>
    </source>
</evidence>
<proteinExistence type="inferred from homology"/>
<feature type="transmembrane region" description="Helical" evidence="7">
    <location>
        <begin position="20"/>
        <end position="40"/>
    </location>
</feature>
<comment type="subcellular location">
    <subcellularLocation>
        <location evidence="1 7">Cell membrane</location>
        <topology evidence="1 7">Multi-pass membrane protein</topology>
    </subcellularLocation>
</comment>
<feature type="domain" description="ABC transmembrane type-1" evidence="8">
    <location>
        <begin position="73"/>
        <end position="254"/>
    </location>
</feature>
<keyword evidence="6 7" id="KW-0472">Membrane</keyword>
<protein>
    <submittedName>
        <fullName evidence="9">ABC transporter permease</fullName>
    </submittedName>
</protein>
<evidence type="ECO:0000256" key="3">
    <source>
        <dbReference type="ARBA" id="ARBA00022475"/>
    </source>
</evidence>
<dbReference type="CDD" id="cd06261">
    <property type="entry name" value="TM_PBP2"/>
    <property type="match status" value="1"/>
</dbReference>